<evidence type="ECO:0000256" key="2">
    <source>
        <dbReference type="ARBA" id="ARBA00023015"/>
    </source>
</evidence>
<dbReference type="AlphaFoldDB" id="A0A848HAB5"/>
<reference evidence="6 7" key="1">
    <citation type="submission" date="2020-04" db="EMBL/GenBank/DDBJ databases">
        <title>Ramlibacter sp. G-1-2-2 isolated from soil.</title>
        <authorList>
            <person name="Dahal R.H."/>
        </authorList>
    </citation>
    <scope>NUCLEOTIDE SEQUENCE [LARGE SCALE GENOMIC DNA]</scope>
    <source>
        <strain evidence="6 7">G-1-2-2</strain>
    </source>
</reference>
<dbReference type="Gene3D" id="3.40.190.10">
    <property type="entry name" value="Periplasmic binding protein-like II"/>
    <property type="match status" value="2"/>
</dbReference>
<protein>
    <submittedName>
        <fullName evidence="6">LysR family transcriptional regulator</fullName>
    </submittedName>
</protein>
<evidence type="ECO:0000256" key="4">
    <source>
        <dbReference type="ARBA" id="ARBA00023163"/>
    </source>
</evidence>
<dbReference type="GO" id="GO:0003700">
    <property type="term" value="F:DNA-binding transcription factor activity"/>
    <property type="evidence" value="ECO:0007669"/>
    <property type="project" value="InterPro"/>
</dbReference>
<gene>
    <name evidence="6" type="ORF">HHL11_24725</name>
</gene>
<dbReference type="InterPro" id="IPR000847">
    <property type="entry name" value="LysR_HTH_N"/>
</dbReference>
<dbReference type="EMBL" id="JABBFX010000003">
    <property type="protein sequence ID" value="NML46972.1"/>
    <property type="molecule type" value="Genomic_DNA"/>
</dbReference>
<keyword evidence="3" id="KW-0238">DNA-binding</keyword>
<dbReference type="SUPFAM" id="SSF53850">
    <property type="entry name" value="Periplasmic binding protein-like II"/>
    <property type="match status" value="1"/>
</dbReference>
<organism evidence="6 7">
    <name type="scientific">Ramlibacter agri</name>
    <dbReference type="NCBI Taxonomy" id="2728837"/>
    <lineage>
        <taxon>Bacteria</taxon>
        <taxon>Pseudomonadati</taxon>
        <taxon>Pseudomonadota</taxon>
        <taxon>Betaproteobacteria</taxon>
        <taxon>Burkholderiales</taxon>
        <taxon>Comamonadaceae</taxon>
        <taxon>Ramlibacter</taxon>
    </lineage>
</organism>
<dbReference type="GO" id="GO:0005829">
    <property type="term" value="C:cytosol"/>
    <property type="evidence" value="ECO:0007669"/>
    <property type="project" value="TreeGrafter"/>
</dbReference>
<dbReference type="InterPro" id="IPR036388">
    <property type="entry name" value="WH-like_DNA-bd_sf"/>
</dbReference>
<keyword evidence="4" id="KW-0804">Transcription</keyword>
<dbReference type="PROSITE" id="PS50931">
    <property type="entry name" value="HTH_LYSR"/>
    <property type="match status" value="1"/>
</dbReference>
<dbReference type="InterPro" id="IPR005119">
    <property type="entry name" value="LysR_subst-bd"/>
</dbReference>
<keyword evidence="2" id="KW-0805">Transcription regulation</keyword>
<dbReference type="RefSeq" id="WP_169421280.1">
    <property type="nucleotide sequence ID" value="NZ_JABBFX010000003.1"/>
</dbReference>
<dbReference type="Proteomes" id="UP000541185">
    <property type="component" value="Unassembled WGS sequence"/>
</dbReference>
<dbReference type="InterPro" id="IPR050950">
    <property type="entry name" value="HTH-type_LysR_regulators"/>
</dbReference>
<evidence type="ECO:0000256" key="3">
    <source>
        <dbReference type="ARBA" id="ARBA00023125"/>
    </source>
</evidence>
<dbReference type="InterPro" id="IPR036390">
    <property type="entry name" value="WH_DNA-bd_sf"/>
</dbReference>
<evidence type="ECO:0000313" key="7">
    <source>
        <dbReference type="Proteomes" id="UP000541185"/>
    </source>
</evidence>
<evidence type="ECO:0000313" key="6">
    <source>
        <dbReference type="EMBL" id="NML46972.1"/>
    </source>
</evidence>
<dbReference type="Pfam" id="PF03466">
    <property type="entry name" value="LysR_substrate"/>
    <property type="match status" value="1"/>
</dbReference>
<accession>A0A848HAB5</accession>
<comment type="similarity">
    <text evidence="1">Belongs to the LysR transcriptional regulatory family.</text>
</comment>
<dbReference type="PRINTS" id="PR00039">
    <property type="entry name" value="HTHLYSR"/>
</dbReference>
<sequence>MPLTFQQLRCVRQVVANGFSVSRAAEALHTTQPGVSKMIRGLEKEIGVEIFVRSGNRLTALTDAGREALALCERVLQDARALQRLKEAVPGQDEGTLRVGTTHVHARYSLIGVTKRFMAAWPKVKLEFTVGSPAQMLGGVVAGTIDITLCTLPDPVPKGVVSVKAYDIGRCLVVPPRHPLLKVQHLTIEELARWPLITYDNSYTSGSVVQREFERHGVTPNVVMRAMDASIIKAYVAAGMGVAILQKMAFDAALDKDLRAIPIEHLFPASSAMISLRKDHLLKPFAFDFIHMVAPKWSRRAIEARLD</sequence>
<dbReference type="PANTHER" id="PTHR30419:SF28">
    <property type="entry name" value="HTH-TYPE TRANSCRIPTIONAL REGULATOR BSDA"/>
    <property type="match status" value="1"/>
</dbReference>
<proteinExistence type="inferred from homology"/>
<keyword evidence="7" id="KW-1185">Reference proteome</keyword>
<dbReference type="SUPFAM" id="SSF46785">
    <property type="entry name" value="Winged helix' DNA-binding domain"/>
    <property type="match status" value="1"/>
</dbReference>
<feature type="domain" description="HTH lysR-type" evidence="5">
    <location>
        <begin position="3"/>
        <end position="61"/>
    </location>
</feature>
<evidence type="ECO:0000259" key="5">
    <source>
        <dbReference type="PROSITE" id="PS50931"/>
    </source>
</evidence>
<dbReference type="GO" id="GO:0003677">
    <property type="term" value="F:DNA binding"/>
    <property type="evidence" value="ECO:0007669"/>
    <property type="project" value="UniProtKB-KW"/>
</dbReference>
<dbReference type="Pfam" id="PF00126">
    <property type="entry name" value="HTH_1"/>
    <property type="match status" value="1"/>
</dbReference>
<evidence type="ECO:0000256" key="1">
    <source>
        <dbReference type="ARBA" id="ARBA00009437"/>
    </source>
</evidence>
<dbReference type="Gene3D" id="1.10.10.10">
    <property type="entry name" value="Winged helix-like DNA-binding domain superfamily/Winged helix DNA-binding domain"/>
    <property type="match status" value="1"/>
</dbReference>
<comment type="caution">
    <text evidence="6">The sequence shown here is derived from an EMBL/GenBank/DDBJ whole genome shotgun (WGS) entry which is preliminary data.</text>
</comment>
<dbReference type="PANTHER" id="PTHR30419">
    <property type="entry name" value="HTH-TYPE TRANSCRIPTIONAL REGULATOR YBHD"/>
    <property type="match status" value="1"/>
</dbReference>
<name>A0A848HAB5_9BURK</name>